<name>A0A7J9HCP1_9ROSI</name>
<keyword evidence="3" id="KW-1185">Reference proteome</keyword>
<dbReference type="EMBL" id="JABFAD010000009">
    <property type="protein sequence ID" value="MBA0807553.1"/>
    <property type="molecule type" value="Genomic_DNA"/>
</dbReference>
<accession>A0A7J9HCP1</accession>
<evidence type="ECO:0000256" key="1">
    <source>
        <dbReference type="SAM" id="SignalP"/>
    </source>
</evidence>
<sequence>MVIRVYTLIWRILATQLGNGTCMDPMHLHRTTHSRANSLRHLQLHLPREDCCSSS</sequence>
<protein>
    <submittedName>
        <fullName evidence="2">Uncharacterized protein</fullName>
    </submittedName>
</protein>
<keyword evidence="1" id="KW-0732">Signal</keyword>
<dbReference type="AlphaFoldDB" id="A0A7J9HCP1"/>
<reference evidence="2 3" key="1">
    <citation type="journal article" date="2019" name="Genome Biol. Evol.">
        <title>Insights into the evolution of the New World diploid cottons (Gossypium, subgenus Houzingenia) based on genome sequencing.</title>
        <authorList>
            <person name="Grover C.E."/>
            <person name="Arick M.A. 2nd"/>
            <person name="Thrash A."/>
            <person name="Conover J.L."/>
            <person name="Sanders W.S."/>
            <person name="Peterson D.G."/>
            <person name="Frelichowski J.E."/>
            <person name="Scheffler J.A."/>
            <person name="Scheffler B.E."/>
            <person name="Wendel J.F."/>
        </authorList>
    </citation>
    <scope>NUCLEOTIDE SEQUENCE [LARGE SCALE GENOMIC DNA]</scope>
    <source>
        <strain evidence="2">0</strain>
        <tissue evidence="2">Leaf</tissue>
    </source>
</reference>
<evidence type="ECO:0000313" key="3">
    <source>
        <dbReference type="Proteomes" id="UP000593560"/>
    </source>
</evidence>
<proteinExistence type="predicted"/>
<comment type="caution">
    <text evidence="2">The sequence shown here is derived from an EMBL/GenBank/DDBJ whole genome shotgun (WGS) entry which is preliminary data.</text>
</comment>
<feature type="chain" id="PRO_5029601960" evidence="1">
    <location>
        <begin position="21"/>
        <end position="55"/>
    </location>
</feature>
<dbReference type="Proteomes" id="UP000593560">
    <property type="component" value="Unassembled WGS sequence"/>
</dbReference>
<evidence type="ECO:0000313" key="2">
    <source>
        <dbReference type="EMBL" id="MBA0807553.1"/>
    </source>
</evidence>
<organism evidence="2 3">
    <name type="scientific">Gossypium harknessii</name>
    <dbReference type="NCBI Taxonomy" id="34285"/>
    <lineage>
        <taxon>Eukaryota</taxon>
        <taxon>Viridiplantae</taxon>
        <taxon>Streptophyta</taxon>
        <taxon>Embryophyta</taxon>
        <taxon>Tracheophyta</taxon>
        <taxon>Spermatophyta</taxon>
        <taxon>Magnoliopsida</taxon>
        <taxon>eudicotyledons</taxon>
        <taxon>Gunneridae</taxon>
        <taxon>Pentapetalae</taxon>
        <taxon>rosids</taxon>
        <taxon>malvids</taxon>
        <taxon>Malvales</taxon>
        <taxon>Malvaceae</taxon>
        <taxon>Malvoideae</taxon>
        <taxon>Gossypium</taxon>
    </lineage>
</organism>
<gene>
    <name evidence="2" type="ORF">Gohar_023352</name>
</gene>
<feature type="signal peptide" evidence="1">
    <location>
        <begin position="1"/>
        <end position="20"/>
    </location>
</feature>